<reference evidence="1 2" key="1">
    <citation type="journal article" date="2017" name="BMC Biol.">
        <title>Genomic innovations, transcriptional plasticity and gene loss underlying the evolution and divergence of two highly polyphagous and invasive Helicoverpa pest species.</title>
        <authorList>
            <person name="Pearce S.L."/>
            <person name="Clarke D.F."/>
            <person name="East P.D."/>
            <person name="Elfekih S."/>
            <person name="Gordon K.H."/>
            <person name="Jermiin L.S."/>
            <person name="McGaughran A."/>
            <person name="Oakeshott J.G."/>
            <person name="Papanikolaou A."/>
            <person name="Perera O.P."/>
            <person name="Rane R.V."/>
            <person name="Richards S."/>
            <person name="Tay W.T."/>
            <person name="Walsh T.K."/>
            <person name="Anderson A."/>
            <person name="Anderson C.J."/>
            <person name="Asgari S."/>
            <person name="Board P.G."/>
            <person name="Bretschneider A."/>
            <person name="Campbell P.M."/>
            <person name="Chertemps T."/>
            <person name="Christeller J.T."/>
            <person name="Coppin C.W."/>
            <person name="Downes S.J."/>
            <person name="Duan G."/>
            <person name="Farnsworth C.A."/>
            <person name="Good R.T."/>
            <person name="Han L.B."/>
            <person name="Han Y.C."/>
            <person name="Hatje K."/>
            <person name="Horne I."/>
            <person name="Huang Y.P."/>
            <person name="Hughes D.S."/>
            <person name="Jacquin-Joly E."/>
            <person name="James W."/>
            <person name="Jhangiani S."/>
            <person name="Kollmar M."/>
            <person name="Kuwar S.S."/>
            <person name="Li S."/>
            <person name="Liu N.Y."/>
            <person name="Maibeche M.T."/>
            <person name="Miller J.R."/>
            <person name="Montagne N."/>
            <person name="Perry T."/>
            <person name="Qu J."/>
            <person name="Song S.V."/>
            <person name="Sutton G.G."/>
            <person name="Vogel H."/>
            <person name="Walenz B.P."/>
            <person name="Xu W."/>
            <person name="Zhang H.J."/>
            <person name="Zou Z."/>
            <person name="Batterham P."/>
            <person name="Edwards O.R."/>
            <person name="Feyereisen R."/>
            <person name="Gibbs R.A."/>
            <person name="Heckel D.G."/>
            <person name="McGrath A."/>
            <person name="Robin C."/>
            <person name="Scherer S.E."/>
            <person name="Worley K.C."/>
            <person name="Wu Y.D."/>
        </authorList>
    </citation>
    <scope>NUCLEOTIDE SEQUENCE [LARGE SCALE GENOMIC DNA]</scope>
    <source>
        <strain evidence="1">Harm_GR_Male_#8</strain>
        <tissue evidence="1">Whole organism</tissue>
    </source>
</reference>
<evidence type="ECO:0000313" key="2">
    <source>
        <dbReference type="Proteomes" id="UP000249218"/>
    </source>
</evidence>
<dbReference type="Proteomes" id="UP000249218">
    <property type="component" value="Unassembled WGS sequence"/>
</dbReference>
<dbReference type="EMBL" id="KZ150120">
    <property type="protein sequence ID" value="PZC73185.1"/>
    <property type="molecule type" value="Genomic_DNA"/>
</dbReference>
<proteinExistence type="predicted"/>
<name>A0A2W1BHJ9_HELAM</name>
<keyword evidence="2" id="KW-1185">Reference proteome</keyword>
<gene>
    <name evidence="1" type="primary">HaOG209917</name>
    <name evidence="1" type="ORF">B5X24_HaOG209917</name>
</gene>
<protein>
    <submittedName>
        <fullName evidence="1">Uncharacterized protein</fullName>
    </submittedName>
</protein>
<dbReference type="OrthoDB" id="7268531at2759"/>
<organism evidence="1 2">
    <name type="scientific">Helicoverpa armigera</name>
    <name type="common">Cotton bollworm</name>
    <name type="synonym">Heliothis armigera</name>
    <dbReference type="NCBI Taxonomy" id="29058"/>
    <lineage>
        <taxon>Eukaryota</taxon>
        <taxon>Metazoa</taxon>
        <taxon>Ecdysozoa</taxon>
        <taxon>Arthropoda</taxon>
        <taxon>Hexapoda</taxon>
        <taxon>Insecta</taxon>
        <taxon>Pterygota</taxon>
        <taxon>Neoptera</taxon>
        <taxon>Endopterygota</taxon>
        <taxon>Lepidoptera</taxon>
        <taxon>Glossata</taxon>
        <taxon>Ditrysia</taxon>
        <taxon>Noctuoidea</taxon>
        <taxon>Noctuidae</taxon>
        <taxon>Heliothinae</taxon>
        <taxon>Helicoverpa</taxon>
    </lineage>
</organism>
<dbReference type="AlphaFoldDB" id="A0A2W1BHJ9"/>
<accession>A0A2W1BHJ9</accession>
<evidence type="ECO:0000313" key="1">
    <source>
        <dbReference type="EMBL" id="PZC73185.1"/>
    </source>
</evidence>
<sequence length="448" mass="52982">MEYKIRGFIMEEDNSNSVEAVEYIDSQDEDPDGDEKRPIMLLLRRLIRNKQNTVMTNAQIIDILQSEFNICVNSSHELEVDIYIKIIKKYLKDWPQWEELERISTKLSLIKDFEAVSKVLNHKYKNLKEYLGVMLEAAKPLAQEAVRNINSNSNQPETSKVDESIETNDVIMEIQCTREQLNNLFFRKPRLDLNNTVFNMTEITPSRINLRNLTFDEILNGCWVKIIITLPHFSFVRELSYKLSHVLINKARKDRTTTDVSFSRDFEVNCGNKSKNQRICSRNSFLQQFSTILQESAKRYPEMYDFIRSIVELIKNELDVIDPFTVPASYRRHANKYNYVRYLYTDNNQNSDPRYDLQLEETITPMYMYIIDKVQKSDGIIPLVWEWLKTECMVCKIKITGTKSTSWKEAWESHFSEKHSNETDWQCAHCKRLFGIAFLAKNKWYHEC</sequence>